<dbReference type="PROSITE" id="PS00211">
    <property type="entry name" value="ABC_TRANSPORTER_1"/>
    <property type="match status" value="1"/>
</dbReference>
<feature type="transmembrane region" description="Helical" evidence="8">
    <location>
        <begin position="246"/>
        <end position="269"/>
    </location>
</feature>
<dbReference type="PANTHER" id="PTHR24221">
    <property type="entry name" value="ATP-BINDING CASSETTE SUB-FAMILY B"/>
    <property type="match status" value="1"/>
</dbReference>
<evidence type="ECO:0000313" key="11">
    <source>
        <dbReference type="EMBL" id="AUJ24332.1"/>
    </source>
</evidence>
<dbReference type="Gene3D" id="1.20.1560.10">
    <property type="entry name" value="ABC transporter type 1, transmembrane domain"/>
    <property type="match status" value="1"/>
</dbReference>
<dbReference type="InterPro" id="IPR003593">
    <property type="entry name" value="AAA+_ATPase"/>
</dbReference>
<feature type="transmembrane region" description="Helical" evidence="8">
    <location>
        <begin position="140"/>
        <end position="157"/>
    </location>
</feature>
<dbReference type="InterPro" id="IPR027417">
    <property type="entry name" value="P-loop_NTPase"/>
</dbReference>
<comment type="subcellular location">
    <subcellularLocation>
        <location evidence="1">Cell membrane</location>
        <topology evidence="1">Multi-pass membrane protein</topology>
    </subcellularLocation>
</comment>
<dbReference type="PANTHER" id="PTHR24221:SF397">
    <property type="entry name" value="ABC TRANSPORTER, ATP-BINDING TRANSMEMBRANE PROTEIN"/>
    <property type="match status" value="1"/>
</dbReference>
<keyword evidence="7 8" id="KW-0472">Membrane</keyword>
<feature type="domain" description="ABC transporter" evidence="9">
    <location>
        <begin position="336"/>
        <end position="571"/>
    </location>
</feature>
<dbReference type="GO" id="GO:0005524">
    <property type="term" value="F:ATP binding"/>
    <property type="evidence" value="ECO:0007669"/>
    <property type="project" value="UniProtKB-KW"/>
</dbReference>
<dbReference type="PROSITE" id="PS50893">
    <property type="entry name" value="ABC_TRANSPORTER_2"/>
    <property type="match status" value="1"/>
</dbReference>
<dbReference type="InterPro" id="IPR039421">
    <property type="entry name" value="Type_1_exporter"/>
</dbReference>
<dbReference type="InterPro" id="IPR017871">
    <property type="entry name" value="ABC_transporter-like_CS"/>
</dbReference>
<dbReference type="Pfam" id="PF00005">
    <property type="entry name" value="ABC_tran"/>
    <property type="match status" value="1"/>
</dbReference>
<keyword evidence="4" id="KW-0547">Nucleotide-binding</keyword>
<evidence type="ECO:0000256" key="7">
    <source>
        <dbReference type="ARBA" id="ARBA00023136"/>
    </source>
</evidence>
<evidence type="ECO:0000256" key="1">
    <source>
        <dbReference type="ARBA" id="ARBA00004651"/>
    </source>
</evidence>
<feature type="transmembrane region" description="Helical" evidence="8">
    <location>
        <begin position="163"/>
        <end position="183"/>
    </location>
</feature>
<dbReference type="FunFam" id="3.40.50.300:FF:000287">
    <property type="entry name" value="Multidrug ABC transporter ATP-binding protein"/>
    <property type="match status" value="1"/>
</dbReference>
<dbReference type="RefSeq" id="WP_101933017.1">
    <property type="nucleotide sequence ID" value="NZ_CP018622.1"/>
</dbReference>
<gene>
    <name evidence="11" type="ORF">A21D_01233</name>
</gene>
<dbReference type="CDD" id="cd07346">
    <property type="entry name" value="ABC_6TM_exporters"/>
    <property type="match status" value="1"/>
</dbReference>
<dbReference type="PROSITE" id="PS50929">
    <property type="entry name" value="ABC_TM1F"/>
    <property type="match status" value="1"/>
</dbReference>
<evidence type="ECO:0000259" key="10">
    <source>
        <dbReference type="PROSITE" id="PS50929"/>
    </source>
</evidence>
<dbReference type="Proteomes" id="UP000234237">
    <property type="component" value="Chromosome"/>
</dbReference>
<dbReference type="GO" id="GO:0016887">
    <property type="term" value="F:ATP hydrolysis activity"/>
    <property type="evidence" value="ECO:0007669"/>
    <property type="project" value="InterPro"/>
</dbReference>
<evidence type="ECO:0000256" key="5">
    <source>
        <dbReference type="ARBA" id="ARBA00022840"/>
    </source>
</evidence>
<evidence type="ECO:0000256" key="4">
    <source>
        <dbReference type="ARBA" id="ARBA00022741"/>
    </source>
</evidence>
<reference evidence="12" key="1">
    <citation type="submission" date="2016-11" db="EMBL/GenBank/DDBJ databases">
        <title>Complete genome sequence of Virgibacillus pantothenticus 21D, a halophilic bacterium isolated from the deep hypersaline anoxic basin Discovery in the Mediterranean Sea.</title>
        <authorList>
            <person name="Zeaiter Z."/>
            <person name="Booth J.M."/>
            <person name="Prosdocimi E.M."/>
            <person name="Mapelli F."/>
            <person name="Fusi M."/>
            <person name="Daffonchio D."/>
            <person name="Borin S."/>
            <person name="Crotti E."/>
        </authorList>
    </citation>
    <scope>NUCLEOTIDE SEQUENCE [LARGE SCALE GENOMIC DNA]</scope>
    <source>
        <strain evidence="12">21D</strain>
    </source>
</reference>
<accession>A0A2K9IX65</accession>
<name>A0A2K9IX65_9BACI</name>
<dbReference type="EMBL" id="CP018622">
    <property type="protein sequence ID" value="AUJ24332.1"/>
    <property type="molecule type" value="Genomic_DNA"/>
</dbReference>
<proteinExistence type="predicted"/>
<dbReference type="EC" id="3.6.3.-" evidence="11"/>
<feature type="transmembrane region" description="Helical" evidence="8">
    <location>
        <begin position="57"/>
        <end position="79"/>
    </location>
</feature>
<sequence>MKQNWLLASWDFTKNSRAKVFQAIVLSTISVFLGIVPYIGVYQIVEHFFNGTATSNVVLQWGAICMFAFLGKHVFFGFATTTAHKATYNILEAIRLQLSKKMTKLPLGHILNEKIGKLKNLVVDQVETIELPLSHLIPEGASYSLLPISIFIYLFIIDWRMALISLITIPLGMIPFGFALRSFNKSYGAYMQAGDQVNSTLVEYIEGLEVIKAFNQTGRSYEKFEKTIVNFKEYTVRWFKSSIKSLNLASAILPSSLIGTLPLGLYLYSIGELTVAEYILCLLLSMGIIEPLSKFALFTNYVKQIQYAVEMVHRFLTLKELSDTTERVELKEPLDIEVNHVSFRYEEDLPYVINDLSFHIEPGQFVAFVGPSGSGKSTIAKLLARFWDVTSGEILLNNYNIKDLSLDQLAENISFVMQDDFLFNESIMQNIRYGNPNATDEEVFTAAKAACCDEFIRRLENGYDTLVGEAGGRLSGGERQRIALARTILKNAPIVILDEATAFTDPENEFNIQQSIHQLIQNKTLIVIAHRLSTIKDADHIYVLKNGEIVECGRHEQLLANRATYAGMWEAHIYAQELTITKRSDKELQS</sequence>
<evidence type="ECO:0000256" key="2">
    <source>
        <dbReference type="ARBA" id="ARBA00022448"/>
    </source>
</evidence>
<feature type="transmembrane region" description="Helical" evidence="8">
    <location>
        <begin position="20"/>
        <end position="45"/>
    </location>
</feature>
<dbReference type="InterPro" id="IPR036640">
    <property type="entry name" value="ABC1_TM_sf"/>
</dbReference>
<dbReference type="Pfam" id="PF00664">
    <property type="entry name" value="ABC_membrane"/>
    <property type="match status" value="1"/>
</dbReference>
<dbReference type="KEGG" id="vpn:A21D_01233"/>
<keyword evidence="11" id="KW-0378">Hydrolase</keyword>
<evidence type="ECO:0000256" key="3">
    <source>
        <dbReference type="ARBA" id="ARBA00022692"/>
    </source>
</evidence>
<dbReference type="InterPro" id="IPR011527">
    <property type="entry name" value="ABC1_TM_dom"/>
</dbReference>
<evidence type="ECO:0000256" key="6">
    <source>
        <dbReference type="ARBA" id="ARBA00022989"/>
    </source>
</evidence>
<dbReference type="GO" id="GO:0005886">
    <property type="term" value="C:plasma membrane"/>
    <property type="evidence" value="ECO:0007669"/>
    <property type="project" value="UniProtKB-SubCell"/>
</dbReference>
<feature type="domain" description="ABC transmembrane type-1" evidence="10">
    <location>
        <begin position="23"/>
        <end position="304"/>
    </location>
</feature>
<evidence type="ECO:0000256" key="8">
    <source>
        <dbReference type="SAM" id="Phobius"/>
    </source>
</evidence>
<dbReference type="Gene3D" id="3.40.50.300">
    <property type="entry name" value="P-loop containing nucleotide triphosphate hydrolases"/>
    <property type="match status" value="1"/>
</dbReference>
<protein>
    <submittedName>
        <fullName evidence="11">Multidrug export ATP-binding/permease protein</fullName>
        <ecNumber evidence="11">3.6.3.-</ecNumber>
    </submittedName>
</protein>
<dbReference type="GO" id="GO:0140359">
    <property type="term" value="F:ABC-type transporter activity"/>
    <property type="evidence" value="ECO:0007669"/>
    <property type="project" value="InterPro"/>
</dbReference>
<organism evidence="11 12">
    <name type="scientific">Virgibacillus dokdonensis</name>
    <dbReference type="NCBI Taxonomy" id="302167"/>
    <lineage>
        <taxon>Bacteria</taxon>
        <taxon>Bacillati</taxon>
        <taxon>Bacillota</taxon>
        <taxon>Bacilli</taxon>
        <taxon>Bacillales</taxon>
        <taxon>Bacillaceae</taxon>
        <taxon>Virgibacillus</taxon>
    </lineage>
</organism>
<keyword evidence="6 8" id="KW-1133">Transmembrane helix</keyword>
<dbReference type="GO" id="GO:0034040">
    <property type="term" value="F:ATPase-coupled lipid transmembrane transporter activity"/>
    <property type="evidence" value="ECO:0007669"/>
    <property type="project" value="TreeGrafter"/>
</dbReference>
<dbReference type="SUPFAM" id="SSF90123">
    <property type="entry name" value="ABC transporter transmembrane region"/>
    <property type="match status" value="1"/>
</dbReference>
<dbReference type="SMART" id="SM00382">
    <property type="entry name" value="AAA"/>
    <property type="match status" value="1"/>
</dbReference>
<dbReference type="AlphaFoldDB" id="A0A2K9IX65"/>
<dbReference type="InterPro" id="IPR003439">
    <property type="entry name" value="ABC_transporter-like_ATP-bd"/>
</dbReference>
<evidence type="ECO:0000259" key="9">
    <source>
        <dbReference type="PROSITE" id="PS50893"/>
    </source>
</evidence>
<keyword evidence="5 11" id="KW-0067">ATP-binding</keyword>
<evidence type="ECO:0000313" key="12">
    <source>
        <dbReference type="Proteomes" id="UP000234237"/>
    </source>
</evidence>
<dbReference type="SUPFAM" id="SSF52540">
    <property type="entry name" value="P-loop containing nucleoside triphosphate hydrolases"/>
    <property type="match status" value="1"/>
</dbReference>
<keyword evidence="2" id="KW-0813">Transport</keyword>
<keyword evidence="3 8" id="KW-0812">Transmembrane</keyword>